<evidence type="ECO:0000313" key="3">
    <source>
        <dbReference type="EMBL" id="KRX09417.1"/>
    </source>
</evidence>
<feature type="compositionally biased region" description="Polar residues" evidence="2">
    <location>
        <begin position="1"/>
        <end position="11"/>
    </location>
</feature>
<sequence>MSERQVLSNEKINQEPEKSNNFQDKINEYKVKQQKYLSEKNQLKQDLIQLEQMKIKLGELFQEKQNQNLPMQSTDFDIVDFQEELKYYKVIKSEAINFFYKVYKKEVEPGKTIKTILISVPGIKMVESVKTRMISDNNRQLRIMCVSIKYKEGQSEKLLKEISVDQNDEEQDYFNNQKLQFQDVKIDIPICNIAESFMKGGEYDSLRAKPLDEFSLYKINLEIVKDEDFSDFD</sequence>
<protein>
    <submittedName>
        <fullName evidence="3">Uncharacterized protein</fullName>
    </submittedName>
</protein>
<evidence type="ECO:0000313" key="4">
    <source>
        <dbReference type="Proteomes" id="UP000054937"/>
    </source>
</evidence>
<evidence type="ECO:0000256" key="1">
    <source>
        <dbReference type="SAM" id="Coils"/>
    </source>
</evidence>
<name>A0A0V0R4L0_PSEPJ</name>
<gene>
    <name evidence="3" type="ORF">PPERSA_04723</name>
</gene>
<dbReference type="EMBL" id="LDAU01000051">
    <property type="protein sequence ID" value="KRX09417.1"/>
    <property type="molecule type" value="Genomic_DNA"/>
</dbReference>
<keyword evidence="1" id="KW-0175">Coiled coil</keyword>
<dbReference type="Proteomes" id="UP000054937">
    <property type="component" value="Unassembled WGS sequence"/>
</dbReference>
<organism evidence="3 4">
    <name type="scientific">Pseudocohnilembus persalinus</name>
    <name type="common">Ciliate</name>
    <dbReference type="NCBI Taxonomy" id="266149"/>
    <lineage>
        <taxon>Eukaryota</taxon>
        <taxon>Sar</taxon>
        <taxon>Alveolata</taxon>
        <taxon>Ciliophora</taxon>
        <taxon>Intramacronucleata</taxon>
        <taxon>Oligohymenophorea</taxon>
        <taxon>Scuticociliatia</taxon>
        <taxon>Philasterida</taxon>
        <taxon>Pseudocohnilembidae</taxon>
        <taxon>Pseudocohnilembus</taxon>
    </lineage>
</organism>
<comment type="caution">
    <text evidence="3">The sequence shown here is derived from an EMBL/GenBank/DDBJ whole genome shotgun (WGS) entry which is preliminary data.</text>
</comment>
<dbReference type="AlphaFoldDB" id="A0A0V0R4L0"/>
<accession>A0A0V0R4L0</accession>
<keyword evidence="4" id="KW-1185">Reference proteome</keyword>
<feature type="coiled-coil region" evidence="1">
    <location>
        <begin position="26"/>
        <end position="53"/>
    </location>
</feature>
<reference evidence="3 4" key="1">
    <citation type="journal article" date="2015" name="Sci. Rep.">
        <title>Genome of the facultative scuticociliatosis pathogen Pseudocohnilembus persalinus provides insight into its virulence through horizontal gene transfer.</title>
        <authorList>
            <person name="Xiong J."/>
            <person name="Wang G."/>
            <person name="Cheng J."/>
            <person name="Tian M."/>
            <person name="Pan X."/>
            <person name="Warren A."/>
            <person name="Jiang C."/>
            <person name="Yuan D."/>
            <person name="Miao W."/>
        </authorList>
    </citation>
    <scope>NUCLEOTIDE SEQUENCE [LARGE SCALE GENOMIC DNA]</scope>
    <source>
        <strain evidence="3">36N120E</strain>
    </source>
</reference>
<evidence type="ECO:0000256" key="2">
    <source>
        <dbReference type="SAM" id="MobiDB-lite"/>
    </source>
</evidence>
<proteinExistence type="predicted"/>
<dbReference type="InParanoid" id="A0A0V0R4L0"/>
<feature type="region of interest" description="Disordered" evidence="2">
    <location>
        <begin position="1"/>
        <end position="24"/>
    </location>
</feature>